<protein>
    <submittedName>
        <fullName evidence="1">Uncharacterized protein</fullName>
    </submittedName>
</protein>
<accession>A0A7R9AJT3</accession>
<dbReference type="EMBL" id="LR942669">
    <property type="protein sequence ID" value="CAD7255652.1"/>
    <property type="molecule type" value="Genomic_DNA"/>
</dbReference>
<evidence type="ECO:0000313" key="2">
    <source>
        <dbReference type="Proteomes" id="UP000677054"/>
    </source>
</evidence>
<dbReference type="AlphaFoldDB" id="A0A7R9AJT3"/>
<reference evidence="1" key="1">
    <citation type="submission" date="2020-11" db="EMBL/GenBank/DDBJ databases">
        <authorList>
            <person name="Tran Van P."/>
        </authorList>
    </citation>
    <scope>NUCLEOTIDE SEQUENCE</scope>
</reference>
<evidence type="ECO:0000313" key="1">
    <source>
        <dbReference type="EMBL" id="CAD7255652.1"/>
    </source>
</evidence>
<proteinExistence type="predicted"/>
<name>A0A7R9AJT3_9CRUS</name>
<dbReference type="Proteomes" id="UP000677054">
    <property type="component" value="Unassembled WGS sequence"/>
</dbReference>
<organism evidence="1">
    <name type="scientific">Darwinula stevensoni</name>
    <dbReference type="NCBI Taxonomy" id="69355"/>
    <lineage>
        <taxon>Eukaryota</taxon>
        <taxon>Metazoa</taxon>
        <taxon>Ecdysozoa</taxon>
        <taxon>Arthropoda</taxon>
        <taxon>Crustacea</taxon>
        <taxon>Oligostraca</taxon>
        <taxon>Ostracoda</taxon>
        <taxon>Podocopa</taxon>
        <taxon>Podocopida</taxon>
        <taxon>Darwinulocopina</taxon>
        <taxon>Darwinuloidea</taxon>
        <taxon>Darwinulidae</taxon>
        <taxon>Darwinula</taxon>
    </lineage>
</organism>
<feature type="non-terminal residue" evidence="1">
    <location>
        <position position="143"/>
    </location>
</feature>
<keyword evidence="2" id="KW-1185">Reference proteome</keyword>
<gene>
    <name evidence="1" type="ORF">DSTB1V02_LOCUS15397</name>
</gene>
<sequence length="143" mass="16099">AVPVRVLPRGLHAAEVRRLFVPAGGPGHRAHDGRVLDALHPRLCRLLRRQERKAGLTGHPRRIPTAPIRLQEAAGPAGNLRQGAFDVRSPSILPNHQTNSRIILRVRSLLNKGPSCSEEETSPVLRRRSFEFIHFKMQKIHEF</sequence>
<dbReference type="EMBL" id="CAJPEV010043151">
    <property type="protein sequence ID" value="CAG0910119.1"/>
    <property type="molecule type" value="Genomic_DNA"/>
</dbReference>